<organism evidence="2 3">
    <name type="scientific">Schistocephalus solidus</name>
    <name type="common">Tapeworm</name>
    <dbReference type="NCBI Taxonomy" id="70667"/>
    <lineage>
        <taxon>Eukaryota</taxon>
        <taxon>Metazoa</taxon>
        <taxon>Spiralia</taxon>
        <taxon>Lophotrochozoa</taxon>
        <taxon>Platyhelminthes</taxon>
        <taxon>Cestoda</taxon>
        <taxon>Eucestoda</taxon>
        <taxon>Diphyllobothriidea</taxon>
        <taxon>Diphyllobothriidae</taxon>
        <taxon>Schistocephalus</taxon>
    </lineage>
</organism>
<dbReference type="Pfam" id="PF17921">
    <property type="entry name" value="Integrase_H2C2"/>
    <property type="match status" value="1"/>
</dbReference>
<accession>A0A3P7F0D9</accession>
<dbReference type="OrthoDB" id="6932368at2759"/>
<evidence type="ECO:0000313" key="2">
    <source>
        <dbReference type="EMBL" id="VDM04132.1"/>
    </source>
</evidence>
<dbReference type="EMBL" id="UYSU01043025">
    <property type="protein sequence ID" value="VDM04132.1"/>
    <property type="molecule type" value="Genomic_DNA"/>
</dbReference>
<gene>
    <name evidence="2" type="ORF">SSLN_LOCUS17746</name>
</gene>
<proteinExistence type="predicted"/>
<dbReference type="STRING" id="70667.A0A3P7F0D9"/>
<dbReference type="InterPro" id="IPR041588">
    <property type="entry name" value="Integrase_H2C2"/>
</dbReference>
<dbReference type="AlphaFoldDB" id="A0A3P7F0D9"/>
<evidence type="ECO:0000313" key="3">
    <source>
        <dbReference type="Proteomes" id="UP000275846"/>
    </source>
</evidence>
<sequence length="176" mass="19334">MFLRVINTSPIATFGTCCLSLDIGLRCVFPSVFVVADVPFAILIADFLVPLIISSTALSPVYTTRPQISPSMELPFTTGNSTILCDVSTPSHCPCVPPSLHRKVFFSLNNLSHFESLEVDKLVSNRFAWPEVHNDLKACARACLVCQRSKVQRQNNVCIDTLPVLVQGSATFTWTS</sequence>
<dbReference type="Gene3D" id="1.10.340.70">
    <property type="match status" value="1"/>
</dbReference>
<protein>
    <recommendedName>
        <fullName evidence="1">Integrase zinc-binding domain-containing protein</fullName>
    </recommendedName>
</protein>
<reference evidence="2 3" key="1">
    <citation type="submission" date="2018-11" db="EMBL/GenBank/DDBJ databases">
        <authorList>
            <consortium name="Pathogen Informatics"/>
        </authorList>
    </citation>
    <scope>NUCLEOTIDE SEQUENCE [LARGE SCALE GENOMIC DNA]</scope>
    <source>
        <strain evidence="2 3">NST_G2</strain>
    </source>
</reference>
<dbReference type="Proteomes" id="UP000275846">
    <property type="component" value="Unassembled WGS sequence"/>
</dbReference>
<feature type="domain" description="Integrase zinc-binding" evidence="1">
    <location>
        <begin position="96"/>
        <end position="151"/>
    </location>
</feature>
<name>A0A3P7F0D9_SCHSO</name>
<evidence type="ECO:0000259" key="1">
    <source>
        <dbReference type="Pfam" id="PF17921"/>
    </source>
</evidence>
<keyword evidence="3" id="KW-1185">Reference proteome</keyword>